<reference evidence="3" key="1">
    <citation type="journal article" date="2019" name="Int. J. Syst. Evol. Microbiol.">
        <title>The Global Catalogue of Microorganisms (GCM) 10K type strain sequencing project: providing services to taxonomists for standard genome sequencing and annotation.</title>
        <authorList>
            <consortium name="The Broad Institute Genomics Platform"/>
            <consortium name="The Broad Institute Genome Sequencing Center for Infectious Disease"/>
            <person name="Wu L."/>
            <person name="Ma J."/>
        </authorList>
    </citation>
    <scope>NUCLEOTIDE SEQUENCE [LARGE SCALE GENOMIC DNA]</scope>
    <source>
        <strain evidence="3">JCM 14234</strain>
    </source>
</reference>
<feature type="compositionally biased region" description="Basic and acidic residues" evidence="1">
    <location>
        <begin position="1"/>
        <end position="17"/>
    </location>
</feature>
<protein>
    <submittedName>
        <fullName evidence="2">Uncharacterized protein</fullName>
    </submittedName>
</protein>
<sequence>METVLQKHREAEVEHGRAGAGDDEPDDCRSQTDIVGHFLRPLERQLDRCRNMGVVVAPTGEHFVGTHGFWHQTTLGDQ</sequence>
<dbReference type="EMBL" id="BAAAVS010000023">
    <property type="protein sequence ID" value="GAA3036405.1"/>
    <property type="molecule type" value="Genomic_DNA"/>
</dbReference>
<evidence type="ECO:0000256" key="1">
    <source>
        <dbReference type="SAM" id="MobiDB-lite"/>
    </source>
</evidence>
<dbReference type="Proteomes" id="UP001501035">
    <property type="component" value="Unassembled WGS sequence"/>
</dbReference>
<feature type="region of interest" description="Disordered" evidence="1">
    <location>
        <begin position="1"/>
        <end position="29"/>
    </location>
</feature>
<gene>
    <name evidence="2" type="ORF">GCM10010528_16350</name>
</gene>
<accession>A0ABP6LA78</accession>
<proteinExistence type="predicted"/>
<evidence type="ECO:0000313" key="3">
    <source>
        <dbReference type="Proteomes" id="UP001501035"/>
    </source>
</evidence>
<keyword evidence="3" id="KW-1185">Reference proteome</keyword>
<name>A0ABP6LA78_9ACTN</name>
<evidence type="ECO:0000313" key="2">
    <source>
        <dbReference type="EMBL" id="GAA3036405.1"/>
    </source>
</evidence>
<organism evidence="2 3">
    <name type="scientific">Gordonia defluvii</name>
    <dbReference type="NCBI Taxonomy" id="283718"/>
    <lineage>
        <taxon>Bacteria</taxon>
        <taxon>Bacillati</taxon>
        <taxon>Actinomycetota</taxon>
        <taxon>Actinomycetes</taxon>
        <taxon>Mycobacteriales</taxon>
        <taxon>Gordoniaceae</taxon>
        <taxon>Gordonia</taxon>
    </lineage>
</organism>
<comment type="caution">
    <text evidence="2">The sequence shown here is derived from an EMBL/GenBank/DDBJ whole genome shotgun (WGS) entry which is preliminary data.</text>
</comment>